<dbReference type="InterPro" id="IPR039558">
    <property type="entry name" value="TPA1/OFD1_N"/>
</dbReference>
<evidence type="ECO:0000259" key="1">
    <source>
        <dbReference type="Pfam" id="PF13661"/>
    </source>
</evidence>
<dbReference type="EMBL" id="UOED01000067">
    <property type="protein sequence ID" value="VAV91419.1"/>
    <property type="molecule type" value="Genomic_DNA"/>
</dbReference>
<dbReference type="AlphaFoldDB" id="A0A3B0RHF1"/>
<dbReference type="PANTHER" id="PTHR12117">
    <property type="entry name" value="HISTONE ACETYLTRANSFERASE COMPLEX"/>
    <property type="match status" value="1"/>
</dbReference>
<dbReference type="GO" id="GO:0031543">
    <property type="term" value="F:peptidyl-proline dioxygenase activity"/>
    <property type="evidence" value="ECO:0007669"/>
    <property type="project" value="TreeGrafter"/>
</dbReference>
<dbReference type="Gene3D" id="2.60.120.620">
    <property type="entry name" value="q2cbj1_9rhob like domain"/>
    <property type="match status" value="1"/>
</dbReference>
<proteinExistence type="predicted"/>
<evidence type="ECO:0000313" key="2">
    <source>
        <dbReference type="EMBL" id="VAV91419.1"/>
    </source>
</evidence>
<dbReference type="GO" id="GO:0006449">
    <property type="term" value="P:regulation of translational termination"/>
    <property type="evidence" value="ECO:0007669"/>
    <property type="project" value="TreeGrafter"/>
</dbReference>
<dbReference type="Pfam" id="PF13661">
    <property type="entry name" value="2OG-FeII_Oxy_4"/>
    <property type="match status" value="1"/>
</dbReference>
<name>A0A3B0RHF1_9ZZZZ</name>
<sequence>MKKIVQQETDINMENMLNPNLDRDLIRDKLVSHNHYVASDIFKTDIAEKLAGCMQSKVPWQIAFRQGEKDVTVSPQELRKWTAEQNADFHKSLIGQAQKEYQYYYNRYPMIDTYIKGQDKGLYLHDVTDFLNGEDFLNFARYITGDNEIRKSEPHAACYIPGNFLKLHNDFRTREMDRRYALVFNLTKNWVSDWGGLLQLVDDNKVIETIVPTFNSVSILRLPQLHQVSYIAPYATESRFTLTVWLRAD</sequence>
<accession>A0A3B0RHF1</accession>
<dbReference type="GO" id="GO:0005737">
    <property type="term" value="C:cytoplasm"/>
    <property type="evidence" value="ECO:0007669"/>
    <property type="project" value="TreeGrafter"/>
</dbReference>
<protein>
    <recommendedName>
        <fullName evidence="1">Prolyl 3,4-dihydroxylase TPA1/OFD1 N-terminal domain-containing protein</fullName>
    </recommendedName>
</protein>
<feature type="domain" description="Prolyl 3,4-dihydroxylase TPA1/OFD1 N-terminal" evidence="1">
    <location>
        <begin position="156"/>
        <end position="247"/>
    </location>
</feature>
<dbReference type="InterPro" id="IPR051842">
    <property type="entry name" value="uS12_prolyl_hydroxylase"/>
</dbReference>
<gene>
    <name evidence="2" type="ORF">MNBD_ALPHA02-2186</name>
</gene>
<dbReference type="PANTHER" id="PTHR12117:SF0">
    <property type="entry name" value="PROLYL 3-HYDROXYLASE OGFOD1"/>
    <property type="match status" value="1"/>
</dbReference>
<reference evidence="2" key="1">
    <citation type="submission" date="2018-06" db="EMBL/GenBank/DDBJ databases">
        <authorList>
            <person name="Zhirakovskaya E."/>
        </authorList>
    </citation>
    <scope>NUCLEOTIDE SEQUENCE</scope>
</reference>
<organism evidence="2">
    <name type="scientific">hydrothermal vent metagenome</name>
    <dbReference type="NCBI Taxonomy" id="652676"/>
    <lineage>
        <taxon>unclassified sequences</taxon>
        <taxon>metagenomes</taxon>
        <taxon>ecological metagenomes</taxon>
    </lineage>
</organism>